<dbReference type="InterPro" id="IPR036388">
    <property type="entry name" value="WH-like_DNA-bd_sf"/>
</dbReference>
<keyword evidence="3" id="KW-0238">DNA-binding</keyword>
<evidence type="ECO:0000256" key="2">
    <source>
        <dbReference type="ARBA" id="ARBA00023015"/>
    </source>
</evidence>
<dbReference type="GO" id="GO:0006351">
    <property type="term" value="P:DNA-templated transcription"/>
    <property type="evidence" value="ECO:0007669"/>
    <property type="project" value="TreeGrafter"/>
</dbReference>
<dbReference type="InterPro" id="IPR036390">
    <property type="entry name" value="WH_DNA-bd_sf"/>
</dbReference>
<dbReference type="EMBL" id="CP037901">
    <property type="protein sequence ID" value="QBP13686.1"/>
    <property type="molecule type" value="Genomic_DNA"/>
</dbReference>
<dbReference type="InterPro" id="IPR005119">
    <property type="entry name" value="LysR_subst-bd"/>
</dbReference>
<evidence type="ECO:0000313" key="6">
    <source>
        <dbReference type="EMBL" id="QBP13686.1"/>
    </source>
</evidence>
<keyword evidence="2" id="KW-0805">Transcription regulation</keyword>
<gene>
    <name evidence="6" type="ORF">DDF84_029320</name>
</gene>
<dbReference type="Pfam" id="PF03466">
    <property type="entry name" value="LysR_substrate"/>
    <property type="match status" value="1"/>
</dbReference>
<accession>A0A482J0M3</accession>
<name>A0A482J0M3_9BURK</name>
<dbReference type="SUPFAM" id="SSF46785">
    <property type="entry name" value="Winged helix' DNA-binding domain"/>
    <property type="match status" value="1"/>
</dbReference>
<dbReference type="InterPro" id="IPR058163">
    <property type="entry name" value="LysR-type_TF_proteobact-type"/>
</dbReference>
<dbReference type="FunFam" id="1.10.10.10:FF:000001">
    <property type="entry name" value="LysR family transcriptional regulator"/>
    <property type="match status" value="1"/>
</dbReference>
<comment type="similarity">
    <text evidence="1">Belongs to the LysR transcriptional regulatory family.</text>
</comment>
<dbReference type="PROSITE" id="PS50931">
    <property type="entry name" value="HTH_LYSR"/>
    <property type="match status" value="1"/>
</dbReference>
<keyword evidence="4" id="KW-0804">Transcription</keyword>
<dbReference type="AlphaFoldDB" id="A0A482J0M3"/>
<evidence type="ECO:0000256" key="3">
    <source>
        <dbReference type="ARBA" id="ARBA00023125"/>
    </source>
</evidence>
<feature type="domain" description="HTH lysR-type" evidence="5">
    <location>
        <begin position="1"/>
        <end position="58"/>
    </location>
</feature>
<dbReference type="GO" id="GO:0003700">
    <property type="term" value="F:DNA-binding transcription factor activity"/>
    <property type="evidence" value="ECO:0007669"/>
    <property type="project" value="InterPro"/>
</dbReference>
<dbReference type="RefSeq" id="WP_024570598.1">
    <property type="nucleotide sequence ID" value="NZ_CP037901.1"/>
</dbReference>
<dbReference type="Gene3D" id="1.10.10.10">
    <property type="entry name" value="Winged helix-like DNA-binding domain superfamily/Winged helix DNA-binding domain"/>
    <property type="match status" value="1"/>
</dbReference>
<dbReference type="OrthoDB" id="8714815at2"/>
<dbReference type="SUPFAM" id="SSF53850">
    <property type="entry name" value="Periplasmic binding protein-like II"/>
    <property type="match status" value="1"/>
</dbReference>
<evidence type="ECO:0000259" key="5">
    <source>
        <dbReference type="PROSITE" id="PS50931"/>
    </source>
</evidence>
<dbReference type="Gene3D" id="3.40.190.290">
    <property type="match status" value="1"/>
</dbReference>
<reference evidence="6 7" key="1">
    <citation type="submission" date="2019-03" db="EMBL/GenBank/DDBJ databases">
        <title>Comparative insights into the high quality Complete genome sequence of highly metal resistant Cupriavidus metallidurans strain BS1 isolated from a gold-copper mine.</title>
        <authorList>
            <person name="Mazhar H.S."/>
            <person name="Rensing C."/>
        </authorList>
    </citation>
    <scope>NUCLEOTIDE SEQUENCE [LARGE SCALE GENOMIC DNA]</scope>
    <source>
        <strain evidence="6 7">BS1</strain>
    </source>
</reference>
<evidence type="ECO:0000256" key="4">
    <source>
        <dbReference type="ARBA" id="ARBA00023163"/>
    </source>
</evidence>
<proteinExistence type="inferred from homology"/>
<dbReference type="PANTHER" id="PTHR30537">
    <property type="entry name" value="HTH-TYPE TRANSCRIPTIONAL REGULATOR"/>
    <property type="match status" value="1"/>
</dbReference>
<dbReference type="InterPro" id="IPR000847">
    <property type="entry name" value="LysR_HTH_N"/>
</dbReference>
<dbReference type="PANTHER" id="PTHR30537:SF35">
    <property type="entry name" value="TRANSCRIPTIONAL REGULATORY PROTEIN"/>
    <property type="match status" value="1"/>
</dbReference>
<dbReference type="GO" id="GO:0043565">
    <property type="term" value="F:sequence-specific DNA binding"/>
    <property type="evidence" value="ECO:0007669"/>
    <property type="project" value="TreeGrafter"/>
</dbReference>
<dbReference type="Pfam" id="PF00126">
    <property type="entry name" value="HTH_1"/>
    <property type="match status" value="1"/>
</dbReference>
<sequence>MDLNALRLFVDIVDAGNLSAAARKLKMTRANVSYHLKALEEELGVQLLRRTTRHVEPTPVGAGLYEHGKNILGEVAAANALISSMGKSLQGHVRLSVPTGLGHTMISPLLVRFKQRYPDITLDVVFDNRIHNLVSEDVEVALRIISTPPDSVVATEIGGVDWLLCAAPSYLAGRTPPAQLADLTTHAIVCASPIGQKLKVSGTRDGTAEREQVVLEPTLSSENFAFLKEAVVGGLGIGIFPLYAVDKELASGALESLLGDYQISAFGSKLYMLTMPNRYQTMATRYLLTFLRTELQAIWPRIRAGGADSAYSENTQD</sequence>
<dbReference type="Proteomes" id="UP000253772">
    <property type="component" value="Chromosome c2"/>
</dbReference>
<dbReference type="CDD" id="cd08422">
    <property type="entry name" value="PBP2_CrgA_like"/>
    <property type="match status" value="1"/>
</dbReference>
<organism evidence="6 7">
    <name type="scientific">Cupriavidus metallidurans</name>
    <dbReference type="NCBI Taxonomy" id="119219"/>
    <lineage>
        <taxon>Bacteria</taxon>
        <taxon>Pseudomonadati</taxon>
        <taxon>Pseudomonadota</taxon>
        <taxon>Betaproteobacteria</taxon>
        <taxon>Burkholderiales</taxon>
        <taxon>Burkholderiaceae</taxon>
        <taxon>Cupriavidus</taxon>
    </lineage>
</organism>
<protein>
    <submittedName>
        <fullName evidence="6">LysR family transcriptional regulator</fullName>
    </submittedName>
</protein>
<evidence type="ECO:0000313" key="7">
    <source>
        <dbReference type="Proteomes" id="UP000253772"/>
    </source>
</evidence>
<evidence type="ECO:0000256" key="1">
    <source>
        <dbReference type="ARBA" id="ARBA00009437"/>
    </source>
</evidence>